<dbReference type="InterPro" id="IPR002942">
    <property type="entry name" value="S4_RNA-bd"/>
</dbReference>
<dbReference type="CDD" id="cd00165">
    <property type="entry name" value="S4"/>
    <property type="match status" value="1"/>
</dbReference>
<evidence type="ECO:0000256" key="1">
    <source>
        <dbReference type="ARBA" id="ARBA00008396"/>
    </source>
</evidence>
<dbReference type="GO" id="GO:0003727">
    <property type="term" value="F:single-stranded RNA binding"/>
    <property type="evidence" value="ECO:0007669"/>
    <property type="project" value="InterPro"/>
</dbReference>
<dbReference type="PIRSF" id="PIRSF016821">
    <property type="entry name" value="HSP15"/>
    <property type="match status" value="1"/>
</dbReference>
<gene>
    <name evidence="6" type="ORF">IAB81_02895</name>
</gene>
<protein>
    <submittedName>
        <fullName evidence="6">RNA-binding S4 domain-containing protein</fullName>
    </submittedName>
</protein>
<evidence type="ECO:0000313" key="6">
    <source>
        <dbReference type="EMBL" id="MBO8472561.1"/>
    </source>
</evidence>
<dbReference type="InterPro" id="IPR036986">
    <property type="entry name" value="S4_RNA-bd_sf"/>
</dbReference>
<reference evidence="6" key="1">
    <citation type="submission" date="2020-10" db="EMBL/GenBank/DDBJ databases">
        <authorList>
            <person name="Gilroy R."/>
        </authorList>
    </citation>
    <scope>NUCLEOTIDE SEQUENCE</scope>
    <source>
        <strain evidence="6">B1-8020</strain>
    </source>
</reference>
<dbReference type="InterPro" id="IPR025708">
    <property type="entry name" value="HSP15"/>
</dbReference>
<keyword evidence="2 4" id="KW-0694">RNA-binding</keyword>
<organism evidence="6 7">
    <name type="scientific">Candidatus Merdivivens pullicola</name>
    <dbReference type="NCBI Taxonomy" id="2840872"/>
    <lineage>
        <taxon>Bacteria</taxon>
        <taxon>Pseudomonadati</taxon>
        <taxon>Bacteroidota</taxon>
        <taxon>Bacteroidia</taxon>
        <taxon>Bacteroidales</taxon>
        <taxon>Muribaculaceae</taxon>
        <taxon>Muribaculaceae incertae sedis</taxon>
        <taxon>Candidatus Merdivivens</taxon>
    </lineage>
</organism>
<comment type="similarity">
    <text evidence="1">Belongs to the HSP15 family.</text>
</comment>
<dbReference type="AlphaFoldDB" id="A0A9D9NG33"/>
<dbReference type="EMBL" id="JADIMA010000030">
    <property type="protein sequence ID" value="MBO8472561.1"/>
    <property type="molecule type" value="Genomic_DNA"/>
</dbReference>
<keyword evidence="3" id="KW-0238">DNA-binding</keyword>
<evidence type="ECO:0000256" key="3">
    <source>
        <dbReference type="ARBA" id="ARBA00023125"/>
    </source>
</evidence>
<dbReference type="GO" id="GO:0043023">
    <property type="term" value="F:ribosomal large subunit binding"/>
    <property type="evidence" value="ECO:0007669"/>
    <property type="project" value="InterPro"/>
</dbReference>
<dbReference type="PROSITE" id="PS50889">
    <property type="entry name" value="S4"/>
    <property type="match status" value="1"/>
</dbReference>
<sequence>MSEVRIDKYLWAIRVYKTRADATDACKGNKIHINGTVAKPSKTVKAGDIITARKNEVTFTFRVIETVEKRQGAKLVGNFAENITPAEELEKLHRPIETFFLKRERGSGRPTKKERRDMDDLWDRYFFDSEDVYDDEEDGDEDY</sequence>
<evidence type="ECO:0000259" key="5">
    <source>
        <dbReference type="SMART" id="SM00363"/>
    </source>
</evidence>
<comment type="caution">
    <text evidence="6">The sequence shown here is derived from an EMBL/GenBank/DDBJ whole genome shotgun (WGS) entry which is preliminary data.</text>
</comment>
<dbReference type="Pfam" id="PF01479">
    <property type="entry name" value="S4"/>
    <property type="match status" value="1"/>
</dbReference>
<proteinExistence type="inferred from homology"/>
<dbReference type="GO" id="GO:0034605">
    <property type="term" value="P:cellular response to heat"/>
    <property type="evidence" value="ECO:0007669"/>
    <property type="project" value="InterPro"/>
</dbReference>
<dbReference type="Gene3D" id="3.10.290.10">
    <property type="entry name" value="RNA-binding S4 domain"/>
    <property type="match status" value="1"/>
</dbReference>
<dbReference type="Proteomes" id="UP000823604">
    <property type="component" value="Unassembled WGS sequence"/>
</dbReference>
<dbReference type="GO" id="GO:0003677">
    <property type="term" value="F:DNA binding"/>
    <property type="evidence" value="ECO:0007669"/>
    <property type="project" value="UniProtKB-KW"/>
</dbReference>
<dbReference type="SMART" id="SM00363">
    <property type="entry name" value="S4"/>
    <property type="match status" value="1"/>
</dbReference>
<name>A0A9D9NG33_9BACT</name>
<dbReference type="SUPFAM" id="SSF55174">
    <property type="entry name" value="Alpha-L RNA-binding motif"/>
    <property type="match status" value="1"/>
</dbReference>
<reference evidence="6" key="2">
    <citation type="journal article" date="2021" name="PeerJ">
        <title>Extensive microbial diversity within the chicken gut microbiome revealed by metagenomics and culture.</title>
        <authorList>
            <person name="Gilroy R."/>
            <person name="Ravi A."/>
            <person name="Getino M."/>
            <person name="Pursley I."/>
            <person name="Horton D.L."/>
            <person name="Alikhan N.F."/>
            <person name="Baker D."/>
            <person name="Gharbi K."/>
            <person name="Hall N."/>
            <person name="Watson M."/>
            <person name="Adriaenssens E.M."/>
            <person name="Foster-Nyarko E."/>
            <person name="Jarju S."/>
            <person name="Secka A."/>
            <person name="Antonio M."/>
            <person name="Oren A."/>
            <person name="Chaudhuri R.R."/>
            <person name="La Ragione R."/>
            <person name="Hildebrand F."/>
            <person name="Pallen M.J."/>
        </authorList>
    </citation>
    <scope>NUCLEOTIDE SEQUENCE</scope>
    <source>
        <strain evidence="6">B1-8020</strain>
    </source>
</reference>
<feature type="domain" description="RNA-binding S4" evidence="5">
    <location>
        <begin position="4"/>
        <end position="65"/>
    </location>
</feature>
<evidence type="ECO:0000256" key="4">
    <source>
        <dbReference type="PROSITE-ProRule" id="PRU00182"/>
    </source>
</evidence>
<evidence type="ECO:0000313" key="7">
    <source>
        <dbReference type="Proteomes" id="UP000823604"/>
    </source>
</evidence>
<evidence type="ECO:0000256" key="2">
    <source>
        <dbReference type="ARBA" id="ARBA00022884"/>
    </source>
</evidence>
<accession>A0A9D9NG33</accession>